<evidence type="ECO:0000256" key="1">
    <source>
        <dbReference type="ARBA" id="ARBA00022514"/>
    </source>
</evidence>
<dbReference type="InParanoid" id="A0A6J2RUN8"/>
<keyword evidence="1" id="KW-0202">Cytokine</keyword>
<evidence type="ECO:0000256" key="2">
    <source>
        <dbReference type="SAM" id="MobiDB-lite"/>
    </source>
</evidence>
<gene>
    <name evidence="6" type="primary">LOC115025497</name>
</gene>
<dbReference type="InterPro" id="IPR036048">
    <property type="entry name" value="Interleukin_8-like_sf"/>
</dbReference>
<feature type="region of interest" description="Disordered" evidence="2">
    <location>
        <begin position="119"/>
        <end position="231"/>
    </location>
</feature>
<dbReference type="InterPro" id="IPR001811">
    <property type="entry name" value="Chemokine_IL8-like_dom"/>
</dbReference>
<dbReference type="AlphaFoldDB" id="A0A6J2RUN8"/>
<evidence type="ECO:0000313" key="6">
    <source>
        <dbReference type="RefSeq" id="XP_029313654.1"/>
    </source>
</evidence>
<dbReference type="Proteomes" id="UP000504630">
    <property type="component" value="Chromosome 20"/>
</dbReference>
<organism evidence="5 6">
    <name type="scientific">Cottoperca gobio</name>
    <name type="common">Frogmouth</name>
    <name type="synonym">Aphritis gobio</name>
    <dbReference type="NCBI Taxonomy" id="56716"/>
    <lineage>
        <taxon>Eukaryota</taxon>
        <taxon>Metazoa</taxon>
        <taxon>Chordata</taxon>
        <taxon>Craniata</taxon>
        <taxon>Vertebrata</taxon>
        <taxon>Euteleostomi</taxon>
        <taxon>Actinopterygii</taxon>
        <taxon>Neopterygii</taxon>
        <taxon>Teleostei</taxon>
        <taxon>Neoteleostei</taxon>
        <taxon>Acanthomorphata</taxon>
        <taxon>Eupercaria</taxon>
        <taxon>Perciformes</taxon>
        <taxon>Notothenioidei</taxon>
        <taxon>Bovichtidae</taxon>
        <taxon>Cottoperca</taxon>
    </lineage>
</organism>
<dbReference type="KEGG" id="cgob:115025497"/>
<keyword evidence="5" id="KW-1185">Reference proteome</keyword>
<protein>
    <submittedName>
        <fullName evidence="6">A-agglutinin anchorage subunit-like isoform X1</fullName>
    </submittedName>
</protein>
<accession>A0A6J2RUN8</accession>
<evidence type="ECO:0000256" key="3">
    <source>
        <dbReference type="SAM" id="SignalP"/>
    </source>
</evidence>
<dbReference type="GO" id="GO:0005615">
    <property type="term" value="C:extracellular space"/>
    <property type="evidence" value="ECO:0007669"/>
    <property type="project" value="UniProtKB-KW"/>
</dbReference>
<dbReference type="GeneID" id="115025497"/>
<sequence>MENGGSMLKRALVVIVLVAAAQSGLAAEKLASCCTRVNSVEITEPIIGFLPQAANPPCVTAVIFQTKSGLFCSQVNAPWVRRKIVAFMKAAKAQSIALSMIPSSTPSLLSIITSTAFTSSSSTLPSSSTTLPSSSTTLPSSSSLSPSSPSTLPSSSTTLPSSPSLSPSSPSTLPSSSSLSPSSPSTLPSSPSTLPSSSSLSPSSIPSTSEMPAGETFSETATSSVSSTSSQ</sequence>
<dbReference type="Pfam" id="PF00048">
    <property type="entry name" value="IL8"/>
    <property type="match status" value="1"/>
</dbReference>
<dbReference type="GO" id="GO:0008009">
    <property type="term" value="F:chemokine activity"/>
    <property type="evidence" value="ECO:0007669"/>
    <property type="project" value="InterPro"/>
</dbReference>
<dbReference type="Gene3D" id="2.40.50.40">
    <property type="match status" value="1"/>
</dbReference>
<reference evidence="6" key="1">
    <citation type="submission" date="2025-08" db="UniProtKB">
        <authorList>
            <consortium name="RefSeq"/>
        </authorList>
    </citation>
    <scope>IDENTIFICATION</scope>
</reference>
<name>A0A6J2RUN8_COTGO</name>
<evidence type="ECO:0000313" key="5">
    <source>
        <dbReference type="Proteomes" id="UP000504630"/>
    </source>
</evidence>
<feature type="domain" description="Chemokine interleukin-8-like" evidence="4">
    <location>
        <begin position="32"/>
        <end position="84"/>
    </location>
</feature>
<evidence type="ECO:0000259" key="4">
    <source>
        <dbReference type="Pfam" id="PF00048"/>
    </source>
</evidence>
<feature type="compositionally biased region" description="Low complexity" evidence="2">
    <location>
        <begin position="119"/>
        <end position="209"/>
    </location>
</feature>
<dbReference type="SUPFAM" id="SSF54117">
    <property type="entry name" value="Interleukin 8-like chemokines"/>
    <property type="match status" value="1"/>
</dbReference>
<feature type="chain" id="PRO_5026892077" evidence="3">
    <location>
        <begin position="27"/>
        <end position="231"/>
    </location>
</feature>
<dbReference type="GO" id="GO:0006955">
    <property type="term" value="P:immune response"/>
    <property type="evidence" value="ECO:0007669"/>
    <property type="project" value="InterPro"/>
</dbReference>
<dbReference type="OrthoDB" id="8457630at2759"/>
<proteinExistence type="predicted"/>
<feature type="compositionally biased region" description="Low complexity" evidence="2">
    <location>
        <begin position="216"/>
        <end position="231"/>
    </location>
</feature>
<dbReference type="RefSeq" id="XP_029313654.1">
    <property type="nucleotide sequence ID" value="XM_029457794.1"/>
</dbReference>
<keyword evidence="3" id="KW-0732">Signal</keyword>
<feature type="signal peptide" evidence="3">
    <location>
        <begin position="1"/>
        <end position="26"/>
    </location>
</feature>